<proteinExistence type="inferred from homology"/>
<evidence type="ECO:0000313" key="18">
    <source>
        <dbReference type="EMBL" id="QEN02950.1"/>
    </source>
</evidence>
<keyword evidence="18" id="KW-0614">Plasmid</keyword>
<evidence type="ECO:0000256" key="8">
    <source>
        <dbReference type="ARBA" id="ARBA00023136"/>
    </source>
</evidence>
<evidence type="ECO:0000256" key="1">
    <source>
        <dbReference type="ARBA" id="ARBA00004571"/>
    </source>
</evidence>
<evidence type="ECO:0000256" key="6">
    <source>
        <dbReference type="ARBA" id="ARBA00022729"/>
    </source>
</evidence>
<evidence type="ECO:0000256" key="2">
    <source>
        <dbReference type="ARBA" id="ARBA00009810"/>
    </source>
</evidence>
<evidence type="ECO:0000256" key="14">
    <source>
        <dbReference type="SAM" id="SignalP"/>
    </source>
</evidence>
<evidence type="ECO:0000256" key="9">
    <source>
        <dbReference type="ARBA" id="ARBA00023170"/>
    </source>
</evidence>
<dbReference type="NCBIfam" id="TIGR01786">
    <property type="entry name" value="TonB-hemlactrns"/>
    <property type="match status" value="1"/>
</dbReference>
<feature type="signal peptide" evidence="14">
    <location>
        <begin position="1"/>
        <end position="35"/>
    </location>
</feature>
<keyword evidence="4 11" id="KW-1134">Transmembrane beta strand</keyword>
<evidence type="ECO:0000256" key="3">
    <source>
        <dbReference type="ARBA" id="ARBA00022448"/>
    </source>
</evidence>
<evidence type="ECO:0000313" key="17">
    <source>
        <dbReference type="EMBL" id="MET3604476.1"/>
    </source>
</evidence>
<feature type="region of interest" description="Disordered" evidence="13">
    <location>
        <begin position="312"/>
        <end position="378"/>
    </location>
</feature>
<comment type="similarity">
    <text evidence="2 11 12">Belongs to the TonB-dependent receptor family.</text>
</comment>
<evidence type="ECO:0000256" key="11">
    <source>
        <dbReference type="PROSITE-ProRule" id="PRU01360"/>
    </source>
</evidence>
<dbReference type="SUPFAM" id="SSF56935">
    <property type="entry name" value="Porins"/>
    <property type="match status" value="1"/>
</dbReference>
<sequence length="744" mass="79381">MHSDKTTTSTDRNGVCEPRLLALSLALALPLPGVAQSVAAGVTVSAEAAAAATLPKITITGSRTDLEADELPFTATAQDAEAIARRQARELKDLVADEVGVSVQQQPARFTAAGSGTGRAGNAGINIRGLEGNQVLMLLDGVRLPQSFSFGPFVTGRGDFIEPELLASAEILRGPTSAQLGSDGLAGALVLRTLAPQDLLRGERGARGLGGFVRLGGDSADASGVLTAAVAAGTSQLRGLAALTHRRGHELDNQGRNDGMSVNRTTPNPADVRSTTALLKMDGDLVAGQRWEAALESRRRQVDTQVLSAVSSSSLSTATRDHTDRDRLSLGHQLRTGATTGLTELDTRVHLQQAETRQHSAEDRATLADRTRDNRYRERALGLSSEGRIQTGGALPQRISFGVDLSRNRITALRDGTVPPVGETFPARPFPDTDHTLLGAFVQSEIETGDITWMPGLRHDRYRLDPSTEGYSGSVTALSGSAWSLRLGAVWRLDAALQPYAQWATGFRSPEPDQVNSGFSNVASGYTTVGNAALRPERSRGIELGLRGKVREQALGWQLAAFDNRYRDFIEQVAVSGSGTVADPTVFQSINLDRARIRGLEARASWDPAGPWKLQAAAAGARGSKIRTGTRAALNSVDPWQLKASAEYDAGRWSAGLHWTHLAAKSRSRIDGATLFAPGRAEVLDLRGHWQISPALRLQAAVLNLTDRTYWRWSDVRGLAASSSVIDGYTAPGRSAQLALQADF</sequence>
<dbReference type="InterPro" id="IPR037066">
    <property type="entry name" value="Plug_dom_sf"/>
</dbReference>
<dbReference type="EMBL" id="CP035710">
    <property type="protein sequence ID" value="QEN02950.1"/>
    <property type="molecule type" value="Genomic_DNA"/>
</dbReference>
<evidence type="ECO:0000256" key="7">
    <source>
        <dbReference type="ARBA" id="ARBA00023077"/>
    </source>
</evidence>
<reference evidence="17 20" key="2">
    <citation type="submission" date="2024-06" db="EMBL/GenBank/DDBJ databases">
        <title>Genomic Encyclopedia of Type Strains, Phase IV (KMG-IV): sequencing the most valuable type-strain genomes for metagenomic binning, comparative biology and taxonomic classification.</title>
        <authorList>
            <person name="Goeker M."/>
        </authorList>
    </citation>
    <scope>NUCLEOTIDE SEQUENCE [LARGE SCALE GENOMIC DNA]</scope>
    <source>
        <strain evidence="17 20">D-501</strain>
    </source>
</reference>
<dbReference type="Proteomes" id="UP001549111">
    <property type="component" value="Unassembled WGS sequence"/>
</dbReference>
<dbReference type="AlphaFoldDB" id="A0A5C1Q767"/>
<keyword evidence="6 14" id="KW-0732">Signal</keyword>
<dbReference type="PANTHER" id="PTHR30069:SF29">
    <property type="entry name" value="HEMOGLOBIN AND HEMOGLOBIN-HAPTOGLOBIN-BINDING PROTEIN 1-RELATED"/>
    <property type="match status" value="1"/>
</dbReference>
<keyword evidence="7 12" id="KW-0798">TonB box</keyword>
<evidence type="ECO:0000256" key="10">
    <source>
        <dbReference type="ARBA" id="ARBA00023237"/>
    </source>
</evidence>
<protein>
    <submittedName>
        <fullName evidence="17">Hemoglobin/transferrin/lactoferrin receptor protein</fullName>
    </submittedName>
    <submittedName>
        <fullName evidence="18">TonB-dependent hemoglobin/transferrin/lactoferrin family receptor</fullName>
    </submittedName>
</protein>
<keyword evidence="10 11" id="KW-0998">Cell outer membrane</keyword>
<evidence type="ECO:0000256" key="12">
    <source>
        <dbReference type="RuleBase" id="RU003357"/>
    </source>
</evidence>
<feature type="domain" description="TonB-dependent receptor plug" evidence="16">
    <location>
        <begin position="69"/>
        <end position="188"/>
    </location>
</feature>
<feature type="domain" description="TonB-dependent receptor-like beta-barrel" evidence="15">
    <location>
        <begin position="311"/>
        <end position="705"/>
    </location>
</feature>
<dbReference type="InterPro" id="IPR000531">
    <property type="entry name" value="Beta-barrel_TonB"/>
</dbReference>
<dbReference type="InterPro" id="IPR039426">
    <property type="entry name" value="TonB-dep_rcpt-like"/>
</dbReference>
<dbReference type="PANTHER" id="PTHR30069">
    <property type="entry name" value="TONB-DEPENDENT OUTER MEMBRANE RECEPTOR"/>
    <property type="match status" value="1"/>
</dbReference>
<evidence type="ECO:0000256" key="13">
    <source>
        <dbReference type="SAM" id="MobiDB-lite"/>
    </source>
</evidence>
<dbReference type="InterPro" id="IPR036942">
    <property type="entry name" value="Beta-barrel_TonB_sf"/>
</dbReference>
<evidence type="ECO:0000259" key="16">
    <source>
        <dbReference type="Pfam" id="PF07715"/>
    </source>
</evidence>
<feature type="compositionally biased region" description="Basic and acidic residues" evidence="13">
    <location>
        <begin position="319"/>
        <end position="329"/>
    </location>
</feature>
<dbReference type="KEGG" id="snn:EWH46_19025"/>
<dbReference type="GO" id="GO:0015344">
    <property type="term" value="F:siderophore uptake transmembrane transporter activity"/>
    <property type="evidence" value="ECO:0007669"/>
    <property type="project" value="TreeGrafter"/>
</dbReference>
<dbReference type="Pfam" id="PF00593">
    <property type="entry name" value="TonB_dep_Rec_b-barrel"/>
    <property type="match status" value="1"/>
</dbReference>
<dbReference type="CDD" id="cd01347">
    <property type="entry name" value="ligand_gated_channel"/>
    <property type="match status" value="1"/>
</dbReference>
<evidence type="ECO:0000259" key="15">
    <source>
        <dbReference type="Pfam" id="PF00593"/>
    </source>
</evidence>
<dbReference type="EMBL" id="JBEPLS010000007">
    <property type="protein sequence ID" value="MET3604476.1"/>
    <property type="molecule type" value="Genomic_DNA"/>
</dbReference>
<keyword evidence="8 11" id="KW-0472">Membrane</keyword>
<feature type="compositionally biased region" description="Polar residues" evidence="13">
    <location>
        <begin position="256"/>
        <end position="271"/>
    </location>
</feature>
<dbReference type="InterPro" id="IPR010949">
    <property type="entry name" value="TonB_Hb/transfer/lactofer_rcpt"/>
</dbReference>
<dbReference type="Proteomes" id="UP000323522">
    <property type="component" value="Plasmid pSna507_unt10"/>
</dbReference>
<name>A0A5C1Q767_9BURK</name>
<accession>A0A5C1Q767</accession>
<geneLocation type="plasmid" evidence="18">
    <name>pSna507_unt10</name>
</geneLocation>
<dbReference type="Gene3D" id="2.40.170.20">
    <property type="entry name" value="TonB-dependent receptor, beta-barrel domain"/>
    <property type="match status" value="1"/>
</dbReference>
<evidence type="ECO:0000256" key="5">
    <source>
        <dbReference type="ARBA" id="ARBA00022692"/>
    </source>
</evidence>
<geneLocation type="plasmid" evidence="19">
    <name>psna507_unt10</name>
</geneLocation>
<dbReference type="RefSeq" id="WP_149505571.1">
    <property type="nucleotide sequence ID" value="NZ_CP035710.1"/>
</dbReference>
<dbReference type="Gene3D" id="2.170.130.10">
    <property type="entry name" value="TonB-dependent receptor, plug domain"/>
    <property type="match status" value="1"/>
</dbReference>
<feature type="region of interest" description="Disordered" evidence="13">
    <location>
        <begin position="250"/>
        <end position="271"/>
    </location>
</feature>
<dbReference type="OrthoDB" id="9764669at2"/>
<dbReference type="GO" id="GO:0044718">
    <property type="term" value="P:siderophore transmembrane transport"/>
    <property type="evidence" value="ECO:0007669"/>
    <property type="project" value="TreeGrafter"/>
</dbReference>
<evidence type="ECO:0000313" key="19">
    <source>
        <dbReference type="Proteomes" id="UP000323522"/>
    </source>
</evidence>
<organism evidence="18 19">
    <name type="scientific">Sphaerotilus sulfidivorans</name>
    <dbReference type="NCBI Taxonomy" id="639200"/>
    <lineage>
        <taxon>Bacteria</taxon>
        <taxon>Pseudomonadati</taxon>
        <taxon>Pseudomonadota</taxon>
        <taxon>Betaproteobacteria</taxon>
        <taxon>Burkholderiales</taxon>
        <taxon>Sphaerotilaceae</taxon>
        <taxon>Sphaerotilus</taxon>
    </lineage>
</organism>
<dbReference type="PROSITE" id="PS52016">
    <property type="entry name" value="TONB_DEPENDENT_REC_3"/>
    <property type="match status" value="1"/>
</dbReference>
<dbReference type="InterPro" id="IPR012910">
    <property type="entry name" value="Plug_dom"/>
</dbReference>
<comment type="subcellular location">
    <subcellularLocation>
        <location evidence="1 11">Cell outer membrane</location>
        <topology evidence="1 11">Multi-pass membrane protein</topology>
    </subcellularLocation>
</comment>
<keyword evidence="20" id="KW-1185">Reference proteome</keyword>
<keyword evidence="3 11" id="KW-0813">Transport</keyword>
<dbReference type="Pfam" id="PF07715">
    <property type="entry name" value="Plug"/>
    <property type="match status" value="1"/>
</dbReference>
<keyword evidence="9 18" id="KW-0675">Receptor</keyword>
<reference evidence="18 19" key="1">
    <citation type="submission" date="2019-02" db="EMBL/GenBank/DDBJ databases">
        <title>Complete Genome Sequence and Methylome Analysis of Sphaerotilus natans subsp. sulfidivorans D-507.</title>
        <authorList>
            <person name="Fomenkov A."/>
            <person name="Gridneva E."/>
            <person name="Smolyakov D."/>
            <person name="Dubinina G."/>
            <person name="Vincze T."/>
            <person name="Grabovich M."/>
            <person name="Roberts R.J."/>
        </authorList>
    </citation>
    <scope>NUCLEOTIDE SEQUENCE [LARGE SCALE GENOMIC DNA]</scope>
    <source>
        <strain evidence="18 19">D-507</strain>
        <plasmid evidence="18">pSna507_unt10</plasmid>
        <plasmid evidence="19">psna507_unt10</plasmid>
    </source>
</reference>
<dbReference type="GO" id="GO:0009279">
    <property type="term" value="C:cell outer membrane"/>
    <property type="evidence" value="ECO:0007669"/>
    <property type="project" value="UniProtKB-SubCell"/>
</dbReference>
<keyword evidence="5 11" id="KW-0812">Transmembrane</keyword>
<gene>
    <name evidence="17" type="ORF">ABIC99_002292</name>
    <name evidence="18" type="ORF">EWH46_19025</name>
</gene>
<feature type="chain" id="PRO_5044005887" evidence="14">
    <location>
        <begin position="36"/>
        <end position="744"/>
    </location>
</feature>
<evidence type="ECO:0000256" key="4">
    <source>
        <dbReference type="ARBA" id="ARBA00022452"/>
    </source>
</evidence>
<evidence type="ECO:0000313" key="20">
    <source>
        <dbReference type="Proteomes" id="UP001549111"/>
    </source>
</evidence>
<feature type="compositionally biased region" description="Basic and acidic residues" evidence="13">
    <location>
        <begin position="356"/>
        <end position="378"/>
    </location>
</feature>